<dbReference type="EMBL" id="JAJFAZ020000002">
    <property type="protein sequence ID" value="KAI5344244.1"/>
    <property type="molecule type" value="Genomic_DNA"/>
</dbReference>
<evidence type="ECO:0000313" key="3">
    <source>
        <dbReference type="Proteomes" id="UP001054821"/>
    </source>
</evidence>
<keyword evidence="3" id="KW-1185">Reference proteome</keyword>
<sequence>MPSMVKELIDPVAKRWLKEDIACLFDHAEAKILASLPLSRKGTRELSNTEAHTALWKSIWHLNVSPKLQSFVWRVCEGAMFDRQNLQQKHINIDDTCGVCGSEGESVMHLFFKCEFARAFWFASSLQLDTRKLRSATFDGCWTELMHLYGQDEHADLVLQWIAYGL</sequence>
<name>A0AAD4ZFS5_PRUDU</name>
<evidence type="ECO:0000313" key="2">
    <source>
        <dbReference type="EMBL" id="KAI5344244.1"/>
    </source>
</evidence>
<feature type="domain" description="Reverse transcriptase zinc-binding" evidence="1">
    <location>
        <begin position="46"/>
        <end position="121"/>
    </location>
</feature>
<dbReference type="AlphaFoldDB" id="A0AAD4ZFS5"/>
<dbReference type="InterPro" id="IPR026960">
    <property type="entry name" value="RVT-Znf"/>
</dbReference>
<comment type="caution">
    <text evidence="2">The sequence shown here is derived from an EMBL/GenBank/DDBJ whole genome shotgun (WGS) entry which is preliminary data.</text>
</comment>
<evidence type="ECO:0000259" key="1">
    <source>
        <dbReference type="Pfam" id="PF13966"/>
    </source>
</evidence>
<proteinExistence type="predicted"/>
<gene>
    <name evidence="2" type="ORF">L3X38_012121</name>
</gene>
<protein>
    <recommendedName>
        <fullName evidence="1">Reverse transcriptase zinc-binding domain-containing protein</fullName>
    </recommendedName>
</protein>
<accession>A0AAD4ZFS5</accession>
<dbReference type="Pfam" id="PF13966">
    <property type="entry name" value="zf-RVT"/>
    <property type="match status" value="1"/>
</dbReference>
<dbReference type="Proteomes" id="UP001054821">
    <property type="component" value="Chromosome 2"/>
</dbReference>
<organism evidence="2 3">
    <name type="scientific">Prunus dulcis</name>
    <name type="common">Almond</name>
    <name type="synonym">Amygdalus dulcis</name>
    <dbReference type="NCBI Taxonomy" id="3755"/>
    <lineage>
        <taxon>Eukaryota</taxon>
        <taxon>Viridiplantae</taxon>
        <taxon>Streptophyta</taxon>
        <taxon>Embryophyta</taxon>
        <taxon>Tracheophyta</taxon>
        <taxon>Spermatophyta</taxon>
        <taxon>Magnoliopsida</taxon>
        <taxon>eudicotyledons</taxon>
        <taxon>Gunneridae</taxon>
        <taxon>Pentapetalae</taxon>
        <taxon>rosids</taxon>
        <taxon>fabids</taxon>
        <taxon>Rosales</taxon>
        <taxon>Rosaceae</taxon>
        <taxon>Amygdaloideae</taxon>
        <taxon>Amygdaleae</taxon>
        <taxon>Prunus</taxon>
    </lineage>
</organism>
<reference evidence="2 3" key="1">
    <citation type="journal article" date="2022" name="G3 (Bethesda)">
        <title>Whole-genome sequence and methylome profiling of the almond [Prunus dulcis (Mill.) D.A. Webb] cultivar 'Nonpareil'.</title>
        <authorList>
            <person name="D'Amico-Willman K.M."/>
            <person name="Ouma W.Z."/>
            <person name="Meulia T."/>
            <person name="Sideli G.M."/>
            <person name="Gradziel T.M."/>
            <person name="Fresnedo-Ramirez J."/>
        </authorList>
    </citation>
    <scope>NUCLEOTIDE SEQUENCE [LARGE SCALE GENOMIC DNA]</scope>
    <source>
        <strain evidence="2">Clone GOH B32 T37-40</strain>
    </source>
</reference>